<dbReference type="EMBL" id="MN740444">
    <property type="protein sequence ID" value="QHU26801.1"/>
    <property type="molecule type" value="Genomic_DNA"/>
</dbReference>
<feature type="transmembrane region" description="Helical" evidence="2">
    <location>
        <begin position="138"/>
        <end position="160"/>
    </location>
</feature>
<keyword evidence="2" id="KW-0472">Membrane</keyword>
<feature type="transmembrane region" description="Helical" evidence="2">
    <location>
        <begin position="111"/>
        <end position="132"/>
    </location>
</feature>
<evidence type="ECO:0000313" key="3">
    <source>
        <dbReference type="EMBL" id="QHU26801.1"/>
    </source>
</evidence>
<keyword evidence="2" id="KW-1133">Transmembrane helix</keyword>
<evidence type="ECO:0000256" key="2">
    <source>
        <dbReference type="SAM" id="Phobius"/>
    </source>
</evidence>
<keyword evidence="2" id="KW-0812">Transmembrane</keyword>
<name>A0A6C0LAU5_9ZZZZ</name>
<feature type="coiled-coil region" evidence="1">
    <location>
        <begin position="60"/>
        <end position="87"/>
    </location>
</feature>
<protein>
    <submittedName>
        <fullName evidence="3">Uncharacterized protein</fullName>
    </submittedName>
</protein>
<reference evidence="3" key="1">
    <citation type="journal article" date="2020" name="Nature">
        <title>Giant virus diversity and host interactions through global metagenomics.</title>
        <authorList>
            <person name="Schulz F."/>
            <person name="Roux S."/>
            <person name="Paez-Espino D."/>
            <person name="Jungbluth S."/>
            <person name="Walsh D.A."/>
            <person name="Denef V.J."/>
            <person name="McMahon K.D."/>
            <person name="Konstantinidis K.T."/>
            <person name="Eloe-Fadrosh E.A."/>
            <person name="Kyrpides N.C."/>
            <person name="Woyke T."/>
        </authorList>
    </citation>
    <scope>NUCLEOTIDE SEQUENCE</scope>
    <source>
        <strain evidence="3">GVMAG-M-3300027759-42</strain>
    </source>
</reference>
<proteinExistence type="predicted"/>
<sequence length="257" mass="27979">MPENYPYVDLNGLLNIQKDYLGNLSASDPDSAAVITQIQSNLSNMYTDYATANVSTNSALTRQKEVLEIVDAEKKRLENKKQGVDNAAFGQKRAVELNNSNRLRQNGYTNLLIVLIITLALFIGIMIASNYLTFIPQVVFDLLSIIVISVGIYISLYSFLDIQGRDNMNFNELDLPGMNNSVAGNSKAAGAGGTKNLISGDFGCVGSDCCGPATKWDQGNNICRQGFTTMSFSYNTGDITKVAANGPYEFDDYVPSN</sequence>
<dbReference type="AlphaFoldDB" id="A0A6C0LAU5"/>
<organism evidence="3">
    <name type="scientific">viral metagenome</name>
    <dbReference type="NCBI Taxonomy" id="1070528"/>
    <lineage>
        <taxon>unclassified sequences</taxon>
        <taxon>metagenomes</taxon>
        <taxon>organismal metagenomes</taxon>
    </lineage>
</organism>
<evidence type="ECO:0000256" key="1">
    <source>
        <dbReference type="SAM" id="Coils"/>
    </source>
</evidence>
<accession>A0A6C0LAU5</accession>
<keyword evidence="1" id="KW-0175">Coiled coil</keyword>